<name>A0A383AQI9_9ZZZZ</name>
<evidence type="ECO:0000256" key="1">
    <source>
        <dbReference type="ARBA" id="ARBA00008276"/>
    </source>
</evidence>
<comment type="similarity">
    <text evidence="1">Belongs to the folylpolyglutamate synthase family.</text>
</comment>
<accession>A0A383AQI9</accession>
<keyword evidence="4" id="KW-0067">ATP-binding</keyword>
<dbReference type="EMBL" id="UINC01193651">
    <property type="protein sequence ID" value="SVE09368.1"/>
    <property type="molecule type" value="Genomic_DNA"/>
</dbReference>
<dbReference type="Gene3D" id="3.40.1190.10">
    <property type="entry name" value="Mur-like, catalytic domain"/>
    <property type="match status" value="1"/>
</dbReference>
<gene>
    <name evidence="5" type="ORF">METZ01_LOCUS462222</name>
</gene>
<dbReference type="GO" id="GO:0008841">
    <property type="term" value="F:dihydrofolate synthase activity"/>
    <property type="evidence" value="ECO:0007669"/>
    <property type="project" value="TreeGrafter"/>
</dbReference>
<dbReference type="GO" id="GO:0005737">
    <property type="term" value="C:cytoplasm"/>
    <property type="evidence" value="ECO:0007669"/>
    <property type="project" value="TreeGrafter"/>
</dbReference>
<evidence type="ECO:0000256" key="2">
    <source>
        <dbReference type="ARBA" id="ARBA00022598"/>
    </source>
</evidence>
<dbReference type="PANTHER" id="PTHR11136">
    <property type="entry name" value="FOLYLPOLYGLUTAMATE SYNTHASE-RELATED"/>
    <property type="match status" value="1"/>
</dbReference>
<feature type="non-terminal residue" evidence="5">
    <location>
        <position position="1"/>
    </location>
</feature>
<dbReference type="AlphaFoldDB" id="A0A383AQI9"/>
<evidence type="ECO:0008006" key="6">
    <source>
        <dbReference type="Google" id="ProtNLM"/>
    </source>
</evidence>
<evidence type="ECO:0000256" key="3">
    <source>
        <dbReference type="ARBA" id="ARBA00022741"/>
    </source>
</evidence>
<dbReference type="PANTHER" id="PTHR11136:SF0">
    <property type="entry name" value="DIHYDROFOLATE SYNTHETASE-RELATED"/>
    <property type="match status" value="1"/>
</dbReference>
<evidence type="ECO:0000313" key="5">
    <source>
        <dbReference type="EMBL" id="SVE09368.1"/>
    </source>
</evidence>
<keyword evidence="2" id="KW-0436">Ligase</keyword>
<dbReference type="GO" id="GO:0005524">
    <property type="term" value="F:ATP binding"/>
    <property type="evidence" value="ECO:0007669"/>
    <property type="project" value="UniProtKB-KW"/>
</dbReference>
<reference evidence="5" key="1">
    <citation type="submission" date="2018-05" db="EMBL/GenBank/DDBJ databases">
        <authorList>
            <person name="Lanie J.A."/>
            <person name="Ng W.-L."/>
            <person name="Kazmierczak K.M."/>
            <person name="Andrzejewski T.M."/>
            <person name="Davidsen T.M."/>
            <person name="Wayne K.J."/>
            <person name="Tettelin H."/>
            <person name="Glass J.I."/>
            <person name="Rusch D."/>
            <person name="Podicherti R."/>
            <person name="Tsui H.-C.T."/>
            <person name="Winkler M.E."/>
        </authorList>
    </citation>
    <scope>NUCLEOTIDE SEQUENCE</scope>
</reference>
<evidence type="ECO:0000256" key="4">
    <source>
        <dbReference type="ARBA" id="ARBA00022840"/>
    </source>
</evidence>
<sequence>VTYPEAIQWLYDLRLFGAKLGLENPRRLAELAGNPQNRLRIIHVAGTNGKGSVCAMLESIYRHAGYQTGLFTSPHLISFR</sequence>
<dbReference type="SUPFAM" id="SSF53623">
    <property type="entry name" value="MurD-like peptide ligases, catalytic domain"/>
    <property type="match status" value="1"/>
</dbReference>
<organism evidence="5">
    <name type="scientific">marine metagenome</name>
    <dbReference type="NCBI Taxonomy" id="408172"/>
    <lineage>
        <taxon>unclassified sequences</taxon>
        <taxon>metagenomes</taxon>
        <taxon>ecological metagenomes</taxon>
    </lineage>
</organism>
<feature type="non-terminal residue" evidence="5">
    <location>
        <position position="80"/>
    </location>
</feature>
<protein>
    <recommendedName>
        <fullName evidence="6">Mur ligase central domain-containing protein</fullName>
    </recommendedName>
</protein>
<dbReference type="InterPro" id="IPR001645">
    <property type="entry name" value="Folylpolyglutamate_synth"/>
</dbReference>
<proteinExistence type="inferred from homology"/>
<dbReference type="GO" id="GO:0004326">
    <property type="term" value="F:tetrahydrofolylpolyglutamate synthase activity"/>
    <property type="evidence" value="ECO:0007669"/>
    <property type="project" value="InterPro"/>
</dbReference>
<keyword evidence="3" id="KW-0547">Nucleotide-binding</keyword>
<dbReference type="InterPro" id="IPR036565">
    <property type="entry name" value="Mur-like_cat_sf"/>
</dbReference>